<name>A0ABV1L2C1_9BACL</name>
<protein>
    <submittedName>
        <fullName evidence="1">Regulatory protein GemA</fullName>
    </submittedName>
</protein>
<sequence length="138" mass="15767">MEMINADQRRKIFGLQKQYRIEKDDLYSIVEQISGNRSISALSKEQAIKVIDRIAKLSGEIKKPNREHRANDAQIGKIRKLEKELRWDGDPKRLQGFMGRVVGVERPVWLTPQQASKVIEALKAMKTRADRQVPSSGG</sequence>
<proteinExistence type="predicted"/>
<dbReference type="Proteomes" id="UP001493487">
    <property type="component" value="Unassembled WGS sequence"/>
</dbReference>
<gene>
    <name evidence="1" type="ORF">QJS35_29020</name>
</gene>
<evidence type="ECO:0000313" key="2">
    <source>
        <dbReference type="Proteomes" id="UP001493487"/>
    </source>
</evidence>
<reference evidence="1 2" key="1">
    <citation type="journal article" date="2023" name="Genome Announc.">
        <title>Pan-Genome Analyses of the Genus Cohnella and Proposal of the Novel Species Cohnella silvisoli sp. nov., Isolated from Forest Soil.</title>
        <authorList>
            <person name="Wang C."/>
            <person name="Mao L."/>
            <person name="Bao G."/>
            <person name="Zhu H."/>
        </authorList>
    </citation>
    <scope>NUCLEOTIDE SEQUENCE [LARGE SCALE GENOMIC DNA]</scope>
    <source>
        <strain evidence="1 2">NL03-T5-1</strain>
    </source>
</reference>
<keyword evidence="2" id="KW-1185">Reference proteome</keyword>
<comment type="caution">
    <text evidence="1">The sequence shown here is derived from an EMBL/GenBank/DDBJ whole genome shotgun (WGS) entry which is preliminary data.</text>
</comment>
<dbReference type="InterPro" id="IPR009363">
    <property type="entry name" value="Phage_Mu_Gp16"/>
</dbReference>
<organism evidence="1 2">
    <name type="scientific">Cohnella silvisoli</name>
    <dbReference type="NCBI Taxonomy" id="2873699"/>
    <lineage>
        <taxon>Bacteria</taxon>
        <taxon>Bacillati</taxon>
        <taxon>Bacillota</taxon>
        <taxon>Bacilli</taxon>
        <taxon>Bacillales</taxon>
        <taxon>Paenibacillaceae</taxon>
        <taxon>Cohnella</taxon>
    </lineage>
</organism>
<evidence type="ECO:0000313" key="1">
    <source>
        <dbReference type="EMBL" id="MEQ4486421.1"/>
    </source>
</evidence>
<dbReference type="EMBL" id="JASKHM010000021">
    <property type="protein sequence ID" value="MEQ4486421.1"/>
    <property type="molecule type" value="Genomic_DNA"/>
</dbReference>
<accession>A0ABV1L2C1</accession>
<dbReference type="RefSeq" id="WP_232189510.1">
    <property type="nucleotide sequence ID" value="NZ_JAIOAP010000020.1"/>
</dbReference>
<dbReference type="Pfam" id="PF06252">
    <property type="entry name" value="GemA"/>
    <property type="match status" value="1"/>
</dbReference>